<feature type="compositionally biased region" description="Polar residues" evidence="2">
    <location>
        <begin position="1542"/>
        <end position="1553"/>
    </location>
</feature>
<keyword evidence="1" id="KW-0344">Guanine-nucleotide releasing factor</keyword>
<dbReference type="EMBL" id="CAAE01014504">
    <property type="protein sequence ID" value="CAF96682.1"/>
    <property type="molecule type" value="Genomic_DNA"/>
</dbReference>
<reference evidence="5" key="1">
    <citation type="journal article" date="2004" name="Nature">
        <title>Genome duplication in the teleost fish Tetraodon nigroviridis reveals the early vertebrate proto-karyotype.</title>
        <authorList>
            <person name="Jaillon O."/>
            <person name="Aury J.-M."/>
            <person name="Brunet F."/>
            <person name="Petit J.-L."/>
            <person name="Stange-Thomann N."/>
            <person name="Mauceli E."/>
            <person name="Bouneau L."/>
            <person name="Fischer C."/>
            <person name="Ozouf-Costaz C."/>
            <person name="Bernot A."/>
            <person name="Nicaud S."/>
            <person name="Jaffe D."/>
            <person name="Fisher S."/>
            <person name="Lutfalla G."/>
            <person name="Dossat C."/>
            <person name="Segurens B."/>
            <person name="Dasilva C."/>
            <person name="Salanoubat M."/>
            <person name="Levy M."/>
            <person name="Boudet N."/>
            <person name="Castellano S."/>
            <person name="Anthouard V."/>
            <person name="Jubin C."/>
            <person name="Castelli V."/>
            <person name="Katinka M."/>
            <person name="Vacherie B."/>
            <person name="Biemont C."/>
            <person name="Skalli Z."/>
            <person name="Cattolico L."/>
            <person name="Poulain J."/>
            <person name="De Berardinis V."/>
            <person name="Cruaud C."/>
            <person name="Duprat S."/>
            <person name="Brottier P."/>
            <person name="Coutanceau J.-P."/>
            <person name="Gouzy J."/>
            <person name="Parra G."/>
            <person name="Lardier G."/>
            <person name="Chapple C."/>
            <person name="McKernan K.J."/>
            <person name="McEwan P."/>
            <person name="Bosak S."/>
            <person name="Kellis M."/>
            <person name="Volff J.-N."/>
            <person name="Guigo R."/>
            <person name="Zody M.C."/>
            <person name="Mesirov J."/>
            <person name="Lindblad-Toh K."/>
            <person name="Birren B."/>
            <person name="Nusbaum C."/>
            <person name="Kahn D."/>
            <person name="Robinson-Rechavi M."/>
            <person name="Laudet V."/>
            <person name="Schachter V."/>
            <person name="Quetier F."/>
            <person name="Saurin W."/>
            <person name="Scarpelli C."/>
            <person name="Wincker P."/>
            <person name="Lander E.S."/>
            <person name="Weissenbach J."/>
            <person name="Roest Crollius H."/>
        </authorList>
    </citation>
    <scope>NUCLEOTIDE SEQUENCE [LARGE SCALE GENOMIC DNA]</scope>
</reference>
<feature type="region of interest" description="Disordered" evidence="2">
    <location>
        <begin position="1216"/>
        <end position="1272"/>
    </location>
</feature>
<dbReference type="PROSITE" id="PS51498">
    <property type="entry name" value="MABP"/>
    <property type="match status" value="1"/>
</dbReference>
<dbReference type="Gene3D" id="3.40.50.11500">
    <property type="match status" value="1"/>
</dbReference>
<feature type="region of interest" description="Disordered" evidence="2">
    <location>
        <begin position="1011"/>
        <end position="1129"/>
    </location>
</feature>
<evidence type="ECO:0000313" key="5">
    <source>
        <dbReference type="EMBL" id="CAF96682.1"/>
    </source>
</evidence>
<feature type="compositionally biased region" description="Low complexity" evidence="2">
    <location>
        <begin position="1014"/>
        <end position="1025"/>
    </location>
</feature>
<feature type="compositionally biased region" description="Low complexity" evidence="2">
    <location>
        <begin position="1348"/>
        <end position="1358"/>
    </location>
</feature>
<feature type="compositionally biased region" description="Low complexity" evidence="2">
    <location>
        <begin position="810"/>
        <end position="821"/>
    </location>
</feature>
<feature type="compositionally biased region" description="Basic and acidic residues" evidence="2">
    <location>
        <begin position="1883"/>
        <end position="1902"/>
    </location>
</feature>
<dbReference type="PROSITE" id="PS50211">
    <property type="entry name" value="DENN"/>
    <property type="match status" value="1"/>
</dbReference>
<dbReference type="GO" id="GO:0000813">
    <property type="term" value="C:ESCRT I complex"/>
    <property type="evidence" value="ECO:0007669"/>
    <property type="project" value="InterPro"/>
</dbReference>
<organism evidence="5">
    <name type="scientific">Tetraodon nigroviridis</name>
    <name type="common">Spotted green pufferfish</name>
    <name type="synonym">Chelonodon nigroviridis</name>
    <dbReference type="NCBI Taxonomy" id="99883"/>
    <lineage>
        <taxon>Eukaryota</taxon>
        <taxon>Metazoa</taxon>
        <taxon>Chordata</taxon>
        <taxon>Craniata</taxon>
        <taxon>Vertebrata</taxon>
        <taxon>Euteleostomi</taxon>
        <taxon>Actinopterygii</taxon>
        <taxon>Neopterygii</taxon>
        <taxon>Teleostei</taxon>
        <taxon>Neoteleostei</taxon>
        <taxon>Acanthomorphata</taxon>
        <taxon>Eupercaria</taxon>
        <taxon>Tetraodontiformes</taxon>
        <taxon>Tetradontoidea</taxon>
        <taxon>Tetraodontidae</taxon>
        <taxon>Tetraodon</taxon>
    </lineage>
</organism>
<feature type="compositionally biased region" description="Basic and acidic residues" evidence="2">
    <location>
        <begin position="657"/>
        <end position="667"/>
    </location>
</feature>
<feature type="region of interest" description="Disordered" evidence="2">
    <location>
        <begin position="1286"/>
        <end position="1313"/>
    </location>
</feature>
<feature type="compositionally biased region" description="Basic and acidic residues" evidence="2">
    <location>
        <begin position="1239"/>
        <end position="1257"/>
    </location>
</feature>
<dbReference type="PANTHER" id="PTHR12296">
    <property type="entry name" value="DENN DOMAIN-CONTAINING PROTEIN 4"/>
    <property type="match status" value="1"/>
</dbReference>
<feature type="compositionally biased region" description="Low complexity" evidence="2">
    <location>
        <begin position="566"/>
        <end position="575"/>
    </location>
</feature>
<protein>
    <submittedName>
        <fullName evidence="5">(spotted green pufferfish) hypothetical protein</fullName>
    </submittedName>
</protein>
<dbReference type="SMART" id="SM00799">
    <property type="entry name" value="DENN"/>
    <property type="match status" value="1"/>
</dbReference>
<feature type="domain" description="MABP" evidence="4">
    <location>
        <begin position="38"/>
        <end position="192"/>
    </location>
</feature>
<evidence type="ECO:0000256" key="2">
    <source>
        <dbReference type="SAM" id="MobiDB-lite"/>
    </source>
</evidence>
<dbReference type="InterPro" id="IPR023341">
    <property type="entry name" value="MABP"/>
</dbReference>
<dbReference type="InterPro" id="IPR001194">
    <property type="entry name" value="cDENN_dom"/>
</dbReference>
<feature type="compositionally biased region" description="Acidic residues" evidence="2">
    <location>
        <begin position="914"/>
        <end position="926"/>
    </location>
</feature>
<feature type="region of interest" description="Disordered" evidence="2">
    <location>
        <begin position="1851"/>
        <end position="1954"/>
    </location>
</feature>
<feature type="compositionally biased region" description="Basic and acidic residues" evidence="2">
    <location>
        <begin position="1077"/>
        <end position="1101"/>
    </location>
</feature>
<dbReference type="GO" id="GO:0032483">
    <property type="term" value="P:regulation of Rab protein signal transduction"/>
    <property type="evidence" value="ECO:0007669"/>
    <property type="project" value="TreeGrafter"/>
</dbReference>
<feature type="region of interest" description="Disordered" evidence="2">
    <location>
        <begin position="1389"/>
        <end position="1425"/>
    </location>
</feature>
<feature type="compositionally biased region" description="Low complexity" evidence="2">
    <location>
        <begin position="1869"/>
        <end position="1880"/>
    </location>
</feature>
<dbReference type="InterPro" id="IPR043153">
    <property type="entry name" value="DENN_C"/>
</dbReference>
<dbReference type="InterPro" id="IPR018798">
    <property type="entry name" value="MVB12A/B"/>
</dbReference>
<evidence type="ECO:0000256" key="1">
    <source>
        <dbReference type="ARBA" id="ARBA00022658"/>
    </source>
</evidence>
<feature type="compositionally biased region" description="Basic and acidic residues" evidence="2">
    <location>
        <begin position="1300"/>
        <end position="1313"/>
    </location>
</feature>
<reference evidence="5" key="2">
    <citation type="submission" date="2004-02" db="EMBL/GenBank/DDBJ databases">
        <authorList>
            <consortium name="Genoscope"/>
            <consortium name="Whitehead Institute Centre for Genome Research"/>
        </authorList>
    </citation>
    <scope>NUCLEOTIDE SEQUENCE</scope>
</reference>
<feature type="compositionally biased region" description="Gly residues" evidence="2">
    <location>
        <begin position="1410"/>
        <end position="1422"/>
    </location>
</feature>
<feature type="region of interest" description="Disordered" evidence="2">
    <location>
        <begin position="907"/>
        <end position="929"/>
    </location>
</feature>
<dbReference type="Pfam" id="PF02141">
    <property type="entry name" value="DENN"/>
    <property type="match status" value="1"/>
</dbReference>
<feature type="region of interest" description="Disordered" evidence="2">
    <location>
        <begin position="545"/>
        <end position="667"/>
    </location>
</feature>
<comment type="caution">
    <text evidence="5">The sequence shown here is derived from an EMBL/GenBank/DDBJ whole genome shotgun (WGS) entry which is preliminary data.</text>
</comment>
<proteinExistence type="predicted"/>
<dbReference type="KEGG" id="tng:GSTEN00013804G001"/>
<feature type="domain" description="UDENN" evidence="3">
    <location>
        <begin position="231"/>
        <end position="655"/>
    </location>
</feature>
<dbReference type="InterPro" id="IPR051696">
    <property type="entry name" value="DENN_Domain_GEFs"/>
</dbReference>
<dbReference type="GO" id="GO:0005085">
    <property type="term" value="F:guanyl-nucleotide exchange factor activity"/>
    <property type="evidence" value="ECO:0007669"/>
    <property type="project" value="UniProtKB-KW"/>
</dbReference>
<accession>Q4SRQ0</accession>
<dbReference type="InterPro" id="IPR037516">
    <property type="entry name" value="Tripartite_DENN"/>
</dbReference>
<gene>
    <name evidence="5" type="ORF">GSTENG00013804001</name>
</gene>
<feature type="non-terminal residue" evidence="5">
    <location>
        <position position="1"/>
    </location>
</feature>
<feature type="compositionally biased region" description="Low complexity" evidence="2">
    <location>
        <begin position="605"/>
        <end position="622"/>
    </location>
</feature>
<sequence length="2036" mass="218709">MAEDKGHRVSDYFVVAGLTDRSAPLELDLSETKSGGPKAPITDLAVINRSAGEAVPEGFTCIDATYGGQPANLNHGSLKSPELFLCYRRSRGKSPLIDIGVLYEGKDRLIQGCEVIQATPYGRCANVNNSSATSQRIFITFRRAPLVQPQNSLAVTDVCVIITSKGETPPHTFCKVERNLNCGMVSCRGNGAAPAAGLRCVSPPVGLQRLPVLQEVRVGLQLHQLQSRPDLPLPGGGLRVLPAVRVRPALLPAHGGQDRVLGPPHPGPPARLLHLRPHRLVRREGEAAGTPGPPPRRPRLKRALAQVYGSAVQFYEPFPAERLSEKQQVQLGVVTAVEKRLVPDRHVHTNKCICLLSRWPFFESFRKFLLFLYKLSVSGPHPLPIEKHISHFMHSVSFPSPQRPRILVQLSAHDTLILSRPVCTPLPLSGADFGTLLLNLGPENCATLLHFVLLESKILLHSLRPAVLTGVAEAVAAMIFPFQWQCPYIPLCPLSLAGVLNAPLPFIVGVDSRYFDLYDPPPDVVCVDLDTNTVYLSDEKRHTSWKNLPQEALPDPAGRPGPAPPAAAHRPSGAAGRVGGGHDAHGRRLLLAQEEDGAGGGDPGGLPALHGGHLEGLPLLPQAHHPGAVRQGHGRRLALRPARVPEEPGPGPAEVLHPADQDPDLHPLHRGVHLRQRQGHGAGLLRRLRGEGEPGHAPLAHSSPSSLVHALLLLTQLFPSDKTADKSAKVRPMPSAPPWEAWPKCLLLAAGGRGRGRTAAGAGRVPEERAHRLRHAAGAAAAARRRPPSQVQLPELPKAAGGAVRPSPTAAAGPQRPPAGAGLSGSPALLAKRSKQEVKVAWRTARRCYADPQLWARCLSSHGHSLWFICLPAGLRLAKVKGRALQQAYGVLLKMRTSGEVEMLDEVRKRRGLEEEEDDNEDEDGADAPPPQVCYRVLMQLSGLWGFPVLAVRVLVEMKKAGLQPNAITYGYYNKAVLESPWPSRNRSGLFMWTKLRNVVRGVAQFKHGIGQTAPRSAAGPPASADGDRLSHGSADANSEERPLDATDSGQSAGSGAEDVTASLWRAGPQWDQGYGSKDELHQDPAGRVAPDDQQRPEPGRGGETQPSARRYPRRRGARRLPSEQEPTWAGAWRRRRSAGEAAGASIVRLLPGSFDEAAAAEVLLGAHCSFSAETRAGMLLDGVGHMASQMGADARILAAALCTAQSAAATPFKDLEEEPEEGGGATPGDAQQTGGVLADRREPEDEAGLRGRRPGEGGRGGGRRPALPPGLRGVAVARRSGAAELRPLAGVQKPGGGDRGVHGSEERRRWRAEPPAAQTLLWICAAPASLGPLPSRPQAGGVRDAHAAQPQRRQPLQDLRRQEPDGLADGAGQVLAGRLAGLRHQLHLRHQDGRPPVGTQDGRAQVGHETGGQRGQQGAGRRGVRLRLLRRGGEAGEEADSGGGFPSGLEENMLAAQEGQDAPERGLIPGLVLMSSCSQCRSCEVLVYDEEIMAGWTADDSNLNTTCPFCSTAFLPLLHVEFHDLRPPSTFCADPGVSGESLRSSQPDTSGSADIRSPDLLSFPEEEPREVLERPGATCRRYAAPPAAAAARRPTAVCVCSLVPEPVQSDPLGLLERQAAGRKPPVRGCCDATGASLTRSHSVGGPLQSLDYSQRPGHGASTTSLPCSLQEVAVSAPLPPAPPPERCANAGALLQAGVEPKRANPKPVSVPYLSPLVLRKELETLLENEGDQVSSSEPPRAWPAHGSVRLGGVATLCRPPQVIYTHTFLSQHPIIFWNLVWYFRRLDLPSHLPGLALTSEHCNGGVQLPLTSLQQDSKQVFVQLLWDNVNLHQEEEEPLYQLWRSFSEWPPPEPPPGGDTCPSFGMFSASSAEEGNAGADRPPGDQDPAQHHRPEHPDQRRLRAHQPAAAGDQTAPAGPQTAEVRRRPDRRRRSALPGSDGLSVAGASTGRSSSCPWWRWAGRTLTSVSVWLRRRRRWRSGLRFTAFPPAEAFDREYQLAYDQLSAEQLKTLGRMDAPPGPGVRWCLKCFGAPFI</sequence>
<evidence type="ECO:0000259" key="4">
    <source>
        <dbReference type="PROSITE" id="PS51498"/>
    </source>
</evidence>
<dbReference type="Gene3D" id="2.100.10.50">
    <property type="match status" value="1"/>
</dbReference>
<evidence type="ECO:0000259" key="3">
    <source>
        <dbReference type="PROSITE" id="PS50211"/>
    </source>
</evidence>
<feature type="region of interest" description="Disordered" evidence="2">
    <location>
        <begin position="1536"/>
        <end position="1575"/>
    </location>
</feature>
<feature type="region of interest" description="Disordered" evidence="2">
    <location>
        <begin position="754"/>
        <end position="826"/>
    </location>
</feature>
<dbReference type="PANTHER" id="PTHR12296:SF17">
    <property type="entry name" value="DENN DOMAIN-CONTAINING PROTEIN 4C"/>
    <property type="match status" value="1"/>
</dbReference>
<feature type="region of interest" description="Disordered" evidence="2">
    <location>
        <begin position="1334"/>
        <end position="1358"/>
    </location>
</feature>
<dbReference type="OrthoDB" id="75250at2759"/>
<name>Q4SRQ0_TETNG</name>
<dbReference type="Pfam" id="PF10240">
    <property type="entry name" value="DUF2464"/>
    <property type="match status" value="1"/>
</dbReference>